<dbReference type="Gene3D" id="2.160.20.120">
    <property type="match status" value="1"/>
</dbReference>
<accession>A0A917BAM0</accession>
<gene>
    <name evidence="1" type="ORF">GCM10011399_25810</name>
</gene>
<protein>
    <recommendedName>
        <fullName evidence="3">Adhesin domain-containing protein</fullName>
    </recommendedName>
</protein>
<evidence type="ECO:0000313" key="1">
    <source>
        <dbReference type="EMBL" id="GGF31490.1"/>
    </source>
</evidence>
<keyword evidence="2" id="KW-1185">Reference proteome</keyword>
<sequence length="284" mass="29598">MPTYPTPRPIDLDITVTVGDVEITASDTPETVVDVVPSRPSRPGDVSLAKEATVRFDGGRLTVVVPKRLNLFGPGDSVDVRIEAPAGSTATIVSAYGGVRVRGALGDSDITASYGRVQLERTGSLRLKAPYGEVEVADVAGDLDLTAGHARLHIARVDGTANIRGSHGDIELGSVTGDVDVRTSAAISIDRAAASVAIRTAHGAIRVKEVTGGTVRLENGYAGIEVGVPEGTAAWIDAASRQGVVRNELTAESGPEGADRTVELRLRANYGDILIHRAQPARAN</sequence>
<dbReference type="CDD" id="cd00298">
    <property type="entry name" value="ACD_sHsps_p23-like"/>
    <property type="match status" value="1"/>
</dbReference>
<comment type="caution">
    <text evidence="1">The sequence shown here is derived from an EMBL/GenBank/DDBJ whole genome shotgun (WGS) entry which is preliminary data.</text>
</comment>
<proteinExistence type="predicted"/>
<dbReference type="Proteomes" id="UP000598775">
    <property type="component" value="Unassembled WGS sequence"/>
</dbReference>
<reference evidence="1 2" key="1">
    <citation type="journal article" date="2014" name="Int. J. Syst. Evol. Microbiol.">
        <title>Complete genome sequence of Corynebacterium casei LMG S-19264T (=DSM 44701T), isolated from a smear-ripened cheese.</title>
        <authorList>
            <consortium name="US DOE Joint Genome Institute (JGI-PGF)"/>
            <person name="Walter F."/>
            <person name="Albersmeier A."/>
            <person name="Kalinowski J."/>
            <person name="Ruckert C."/>
        </authorList>
    </citation>
    <scope>NUCLEOTIDE SEQUENCE [LARGE SCALE GENOMIC DNA]</scope>
    <source>
        <strain evidence="1 2">CGMCC 1.12976</strain>
    </source>
</reference>
<name>A0A917BAM0_9MICO</name>
<evidence type="ECO:0000313" key="2">
    <source>
        <dbReference type="Proteomes" id="UP000598775"/>
    </source>
</evidence>
<organism evidence="1 2">
    <name type="scientific">Subtercola lobariae</name>
    <dbReference type="NCBI Taxonomy" id="1588641"/>
    <lineage>
        <taxon>Bacteria</taxon>
        <taxon>Bacillati</taxon>
        <taxon>Actinomycetota</taxon>
        <taxon>Actinomycetes</taxon>
        <taxon>Micrococcales</taxon>
        <taxon>Microbacteriaceae</taxon>
        <taxon>Subtercola</taxon>
    </lineage>
</organism>
<dbReference type="RefSeq" id="WP_188678917.1">
    <property type="nucleotide sequence ID" value="NZ_BMGP01000004.1"/>
</dbReference>
<dbReference type="EMBL" id="BMGP01000004">
    <property type="protein sequence ID" value="GGF31490.1"/>
    <property type="molecule type" value="Genomic_DNA"/>
</dbReference>
<evidence type="ECO:0008006" key="3">
    <source>
        <dbReference type="Google" id="ProtNLM"/>
    </source>
</evidence>
<dbReference type="AlphaFoldDB" id="A0A917BAM0"/>